<evidence type="ECO:0000256" key="1">
    <source>
        <dbReference type="SAM" id="Phobius"/>
    </source>
</evidence>
<gene>
    <name evidence="2" type="ORF">E0L31_07215</name>
</gene>
<evidence type="ECO:0000313" key="2">
    <source>
        <dbReference type="EMBL" id="TFV24231.1"/>
    </source>
</evidence>
<dbReference type="AlphaFoldDB" id="A0A9X8YR02"/>
<dbReference type="RefSeq" id="WP_212563078.1">
    <property type="nucleotide sequence ID" value="NZ_JASKOV010000054.1"/>
</dbReference>
<organism evidence="2">
    <name type="scientific">Serratia marcescens</name>
    <dbReference type="NCBI Taxonomy" id="615"/>
    <lineage>
        <taxon>Bacteria</taxon>
        <taxon>Pseudomonadati</taxon>
        <taxon>Pseudomonadota</taxon>
        <taxon>Gammaproteobacteria</taxon>
        <taxon>Enterobacterales</taxon>
        <taxon>Yersiniaceae</taxon>
        <taxon>Serratia</taxon>
    </lineage>
</organism>
<feature type="transmembrane region" description="Helical" evidence="1">
    <location>
        <begin position="43"/>
        <end position="71"/>
    </location>
</feature>
<proteinExistence type="predicted"/>
<protein>
    <recommendedName>
        <fullName evidence="3">DUF2628 domain-containing protein</fullName>
    </recommendedName>
</protein>
<feature type="transmembrane region" description="Helical" evidence="1">
    <location>
        <begin position="18"/>
        <end position="36"/>
    </location>
</feature>
<comment type="caution">
    <text evidence="2">The sequence shown here is derived from an EMBL/GenBank/DDBJ whole genome shotgun (WGS) entry which is preliminary data.</text>
</comment>
<evidence type="ECO:0008006" key="3">
    <source>
        <dbReference type="Google" id="ProtNLM"/>
    </source>
</evidence>
<accession>A0A9X8YR02</accession>
<keyword evidence="1" id="KW-1133">Transmembrane helix</keyword>
<sequence length="120" mass="13302">MAVTINMENKKTGETVKGFYGFSWTTLFFGAFPALFRKDFLTFLGVIVITIVVGCLTFGIGGFIISIAWAFMYNKYYTTSLIKKGFAFAGMHTENEIAAGRLKLKLNSDNCLTVPQATEL</sequence>
<keyword evidence="1" id="KW-0812">Transmembrane</keyword>
<dbReference type="EMBL" id="SPSG01000912">
    <property type="protein sequence ID" value="TFV24231.1"/>
    <property type="molecule type" value="Genomic_DNA"/>
</dbReference>
<keyword evidence="1" id="KW-0472">Membrane</keyword>
<reference evidence="2" key="1">
    <citation type="submission" date="2019-03" db="EMBL/GenBank/DDBJ databases">
        <title>Serratia marcescens strain N2 draft genome.</title>
        <authorList>
            <person name="Yassin A."/>
            <person name="El-Kenawy N."/>
            <person name="Youssef N.H."/>
        </authorList>
    </citation>
    <scope>NUCLEOTIDE SEQUENCE [LARGE SCALE GENOMIC DNA]</scope>
    <source>
        <strain evidence="2">N2</strain>
    </source>
</reference>
<name>A0A9X8YR02_SERMA</name>